<reference evidence="3 4" key="1">
    <citation type="journal article" date="2019" name="Sci. Rep.">
        <title>A high-quality genome of Eragrostis curvula grass provides insights into Poaceae evolution and supports new strategies to enhance forage quality.</title>
        <authorList>
            <person name="Carballo J."/>
            <person name="Santos B.A.C.M."/>
            <person name="Zappacosta D."/>
            <person name="Garbus I."/>
            <person name="Selva J.P."/>
            <person name="Gallo C.A."/>
            <person name="Diaz A."/>
            <person name="Albertini E."/>
            <person name="Caccamo M."/>
            <person name="Echenique V."/>
        </authorList>
    </citation>
    <scope>NUCLEOTIDE SEQUENCE [LARGE SCALE GENOMIC DNA]</scope>
    <source>
        <strain evidence="4">cv. Victoria</strain>
        <tissue evidence="3">Leaf</tissue>
    </source>
</reference>
<feature type="domain" description="F-box protein At3g26010-like beta-propeller" evidence="2">
    <location>
        <begin position="91"/>
        <end position="331"/>
    </location>
</feature>
<dbReference type="PANTHER" id="PTHR35546:SF83">
    <property type="entry name" value="EXPRESSED PROTEIN"/>
    <property type="match status" value="1"/>
</dbReference>
<name>A0A5J9VE21_9POAL</name>
<dbReference type="Pfam" id="PF24750">
    <property type="entry name" value="b-prop_At3g26010-like"/>
    <property type="match status" value="1"/>
</dbReference>
<evidence type="ECO:0000313" key="3">
    <source>
        <dbReference type="EMBL" id="TVU34195.1"/>
    </source>
</evidence>
<dbReference type="EMBL" id="RWGY01000009">
    <property type="protein sequence ID" value="TVU34195.1"/>
    <property type="molecule type" value="Genomic_DNA"/>
</dbReference>
<dbReference type="InterPro" id="IPR036047">
    <property type="entry name" value="F-box-like_dom_sf"/>
</dbReference>
<accession>A0A5J9VE21</accession>
<dbReference type="PANTHER" id="PTHR35546">
    <property type="entry name" value="F-BOX PROTEIN INTERACTION DOMAIN PROTEIN-RELATED"/>
    <property type="match status" value="1"/>
</dbReference>
<comment type="caution">
    <text evidence="3">The sequence shown here is derived from an EMBL/GenBank/DDBJ whole genome shotgun (WGS) entry which is preliminary data.</text>
</comment>
<evidence type="ECO:0000313" key="4">
    <source>
        <dbReference type="Proteomes" id="UP000324897"/>
    </source>
</evidence>
<dbReference type="OrthoDB" id="694337at2759"/>
<dbReference type="Proteomes" id="UP000324897">
    <property type="component" value="Unassembled WGS sequence"/>
</dbReference>
<dbReference type="Gramene" id="TVU34195">
    <property type="protein sequence ID" value="TVU34195"/>
    <property type="gene ID" value="EJB05_16026"/>
</dbReference>
<proteinExistence type="predicted"/>
<sequence length="419" mass="46435">MDVVCDTLMVEEILPRLPPKSLVRLSAASRRYNALALRPDFAARYWQRAGVFVQPDEEEKPKIPFFLTVSDVEAANLGFVADLTFLPDSGLVIAHSAAGLLLCYNYNNGINPTHLYVCNPVTRQWVALPELSPLSSSYWFGLLTVVGGTRFQVVIVTWPLHDLVVFSSDTSLWEARQILLPPYFCDYYTLDVSPVLGQSGTSYWIQPDEDKAIVYNSTSAAHNYSIQVINLPPQYIIGCEQNRCLGEPHGGGGGGLGLRYTHANDSVFEVWESEVVGFEWKQRDKVSIAVLMELNPEAATFLRNGDPAAGSSLHGAFTPLGFHPTDDDVIFVALPGAVFAYSIGHRTLNLLQRTHELESATPADVFPYVHPAYPVQIPPVKNSSIRQESRTKRGSIEVPVNEGIEQRKRLRDQACSQDS</sequence>
<keyword evidence="4" id="KW-1185">Reference proteome</keyword>
<dbReference type="AlphaFoldDB" id="A0A5J9VE21"/>
<dbReference type="SUPFAM" id="SSF81383">
    <property type="entry name" value="F-box domain"/>
    <property type="match status" value="1"/>
</dbReference>
<organism evidence="3 4">
    <name type="scientific">Eragrostis curvula</name>
    <name type="common">weeping love grass</name>
    <dbReference type="NCBI Taxonomy" id="38414"/>
    <lineage>
        <taxon>Eukaryota</taxon>
        <taxon>Viridiplantae</taxon>
        <taxon>Streptophyta</taxon>
        <taxon>Embryophyta</taxon>
        <taxon>Tracheophyta</taxon>
        <taxon>Spermatophyta</taxon>
        <taxon>Magnoliopsida</taxon>
        <taxon>Liliopsida</taxon>
        <taxon>Poales</taxon>
        <taxon>Poaceae</taxon>
        <taxon>PACMAD clade</taxon>
        <taxon>Chloridoideae</taxon>
        <taxon>Eragrostideae</taxon>
        <taxon>Eragrostidinae</taxon>
        <taxon>Eragrostis</taxon>
    </lineage>
</organism>
<protein>
    <recommendedName>
        <fullName evidence="2">F-box protein At3g26010-like beta-propeller domain-containing protein</fullName>
    </recommendedName>
</protein>
<gene>
    <name evidence="3" type="ORF">EJB05_16026</name>
</gene>
<feature type="non-terminal residue" evidence="3">
    <location>
        <position position="1"/>
    </location>
</feature>
<evidence type="ECO:0000256" key="1">
    <source>
        <dbReference type="SAM" id="MobiDB-lite"/>
    </source>
</evidence>
<dbReference type="InterPro" id="IPR055290">
    <property type="entry name" value="At3g26010-like"/>
</dbReference>
<dbReference type="InterPro" id="IPR056592">
    <property type="entry name" value="Beta-prop_At3g26010-like"/>
</dbReference>
<feature type="region of interest" description="Disordered" evidence="1">
    <location>
        <begin position="380"/>
        <end position="419"/>
    </location>
</feature>
<evidence type="ECO:0000259" key="2">
    <source>
        <dbReference type="Pfam" id="PF24750"/>
    </source>
</evidence>